<dbReference type="PRINTS" id="PR00081">
    <property type="entry name" value="GDHRDH"/>
</dbReference>
<keyword evidence="2" id="KW-0521">NADP</keyword>
<dbReference type="PANTHER" id="PTHR44196:SF1">
    <property type="entry name" value="DEHYDROGENASE_REDUCTASE SDR FAMILY MEMBER 7B"/>
    <property type="match status" value="1"/>
</dbReference>
<name>A0AAW0GA35_9APHY</name>
<reference evidence="5 6" key="1">
    <citation type="submission" date="2022-09" db="EMBL/GenBank/DDBJ databases">
        <authorList>
            <person name="Palmer J.M."/>
        </authorList>
    </citation>
    <scope>NUCLEOTIDE SEQUENCE [LARGE SCALE GENOMIC DNA]</scope>
    <source>
        <strain evidence="5 6">DSM 7382</strain>
    </source>
</reference>
<dbReference type="PROSITE" id="PS00061">
    <property type="entry name" value="ADH_SHORT"/>
    <property type="match status" value="1"/>
</dbReference>
<dbReference type="GO" id="GO:0016491">
    <property type="term" value="F:oxidoreductase activity"/>
    <property type="evidence" value="ECO:0007669"/>
    <property type="project" value="UniProtKB-KW"/>
</dbReference>
<proteinExistence type="inferred from homology"/>
<dbReference type="SUPFAM" id="SSF51735">
    <property type="entry name" value="NAD(P)-binding Rossmann-fold domains"/>
    <property type="match status" value="1"/>
</dbReference>
<evidence type="ECO:0000313" key="6">
    <source>
        <dbReference type="Proteomes" id="UP001385951"/>
    </source>
</evidence>
<comment type="function">
    <text evidence="4">Putative oxidoreductase.</text>
</comment>
<evidence type="ECO:0000256" key="3">
    <source>
        <dbReference type="ARBA" id="ARBA00023002"/>
    </source>
</evidence>
<comment type="caution">
    <text evidence="5">The sequence shown here is derived from an EMBL/GenBank/DDBJ whole genome shotgun (WGS) entry which is preliminary data.</text>
</comment>
<comment type="similarity">
    <text evidence="1">Belongs to the short-chain dehydrogenases/reductases (SDR) family.</text>
</comment>
<dbReference type="GO" id="GO:0016020">
    <property type="term" value="C:membrane"/>
    <property type="evidence" value="ECO:0007669"/>
    <property type="project" value="TreeGrafter"/>
</dbReference>
<dbReference type="InterPro" id="IPR020904">
    <property type="entry name" value="Sc_DH/Rdtase_CS"/>
</dbReference>
<evidence type="ECO:0008006" key="7">
    <source>
        <dbReference type="Google" id="ProtNLM"/>
    </source>
</evidence>
<organism evidence="5 6">
    <name type="scientific">Cerrena zonata</name>
    <dbReference type="NCBI Taxonomy" id="2478898"/>
    <lineage>
        <taxon>Eukaryota</taxon>
        <taxon>Fungi</taxon>
        <taxon>Dikarya</taxon>
        <taxon>Basidiomycota</taxon>
        <taxon>Agaricomycotina</taxon>
        <taxon>Agaricomycetes</taxon>
        <taxon>Polyporales</taxon>
        <taxon>Cerrenaceae</taxon>
        <taxon>Cerrena</taxon>
    </lineage>
</organism>
<sequence>MLVANFSDPKLAWAAALAGAPLILLLRRLLRRSRRLSVLPRHKERVLILGASSGIGRSIAEQYASKGARVCIVGRRASDVQEVESVCSKLYNITSAAAGRLSHPVIGYAADFTKAEDMVRLRDELVTAWQGVDTVIVCAGVSSLRPVMEIACGDQSEEYPGVDGVQRTADVASAALSANYIGPLTAAVTFIPLLEKTSVSPSILLMSSLAAVVPAPTRALYCSTKGASLLLYQSLAIEHPSIKFSNILPYTVEGNFRASAVDGGGVREADPNKHGLKIVDVARRSIEQVDFGEKMVFLPAGGRQLHWLYWLWPAVIERFAMKKYNFSHPSH</sequence>
<dbReference type="InterPro" id="IPR036291">
    <property type="entry name" value="NAD(P)-bd_dom_sf"/>
</dbReference>
<evidence type="ECO:0000256" key="4">
    <source>
        <dbReference type="ARBA" id="ARBA00037096"/>
    </source>
</evidence>
<keyword evidence="6" id="KW-1185">Reference proteome</keyword>
<keyword evidence="3" id="KW-0560">Oxidoreductase</keyword>
<dbReference type="Proteomes" id="UP001385951">
    <property type="component" value="Unassembled WGS sequence"/>
</dbReference>
<evidence type="ECO:0000313" key="5">
    <source>
        <dbReference type="EMBL" id="KAK7687995.1"/>
    </source>
</evidence>
<dbReference type="Pfam" id="PF00106">
    <property type="entry name" value="adh_short"/>
    <property type="match status" value="1"/>
</dbReference>
<dbReference type="Gene3D" id="3.40.50.720">
    <property type="entry name" value="NAD(P)-binding Rossmann-like Domain"/>
    <property type="match status" value="1"/>
</dbReference>
<evidence type="ECO:0000256" key="2">
    <source>
        <dbReference type="ARBA" id="ARBA00022857"/>
    </source>
</evidence>
<dbReference type="AlphaFoldDB" id="A0AAW0GA35"/>
<protein>
    <recommendedName>
        <fullName evidence="7">NAD(P)-binding protein</fullName>
    </recommendedName>
</protein>
<accession>A0AAW0GA35</accession>
<evidence type="ECO:0000256" key="1">
    <source>
        <dbReference type="ARBA" id="ARBA00006484"/>
    </source>
</evidence>
<gene>
    <name evidence="5" type="ORF">QCA50_008365</name>
</gene>
<dbReference type="InterPro" id="IPR002347">
    <property type="entry name" value="SDR_fam"/>
</dbReference>
<dbReference type="EMBL" id="JASBNA010000011">
    <property type="protein sequence ID" value="KAK7687995.1"/>
    <property type="molecule type" value="Genomic_DNA"/>
</dbReference>
<dbReference type="PANTHER" id="PTHR44196">
    <property type="entry name" value="DEHYDROGENASE/REDUCTASE SDR FAMILY MEMBER 7B"/>
    <property type="match status" value="1"/>
</dbReference>